<evidence type="ECO:0000256" key="2">
    <source>
        <dbReference type="ARBA" id="ARBA00010212"/>
    </source>
</evidence>
<keyword evidence="3" id="KW-0813">Transport</keyword>
<dbReference type="SUPFAM" id="SSF160240">
    <property type="entry name" value="Cation efflux protein cytoplasmic domain-like"/>
    <property type="match status" value="1"/>
</dbReference>
<dbReference type="GO" id="GO:0015093">
    <property type="term" value="F:ferrous iron transmembrane transporter activity"/>
    <property type="evidence" value="ECO:0007669"/>
    <property type="project" value="TreeGrafter"/>
</dbReference>
<keyword evidence="5" id="KW-0410">Iron transport</keyword>
<dbReference type="Pfam" id="PF01545">
    <property type="entry name" value="Cation_efflux"/>
    <property type="match status" value="1"/>
</dbReference>
<dbReference type="GO" id="GO:0015341">
    <property type="term" value="F:zinc efflux antiporter activity"/>
    <property type="evidence" value="ECO:0007669"/>
    <property type="project" value="TreeGrafter"/>
</dbReference>
<dbReference type="GO" id="GO:0005886">
    <property type="term" value="C:plasma membrane"/>
    <property type="evidence" value="ECO:0007669"/>
    <property type="project" value="TreeGrafter"/>
</dbReference>
<feature type="transmembrane region" description="Helical" evidence="10">
    <location>
        <begin position="85"/>
        <end position="106"/>
    </location>
</feature>
<comment type="similarity">
    <text evidence="2">Belongs to the cation diffusion facilitator (CDF) transporter (TC 2.A.4) family. FieF subfamily.</text>
</comment>
<evidence type="ECO:0000256" key="9">
    <source>
        <dbReference type="ARBA" id="ARBA00023136"/>
    </source>
</evidence>
<evidence type="ECO:0000256" key="5">
    <source>
        <dbReference type="ARBA" id="ARBA00022496"/>
    </source>
</evidence>
<evidence type="ECO:0000256" key="3">
    <source>
        <dbReference type="ARBA" id="ARBA00022448"/>
    </source>
</evidence>
<protein>
    <submittedName>
        <fullName evidence="13">Ferrous-iron efflux pump FieF</fullName>
    </submittedName>
</protein>
<sequence>MEKTQLGQYRKLVLLAGGASVFTAILFILIKFCVWMISSSTVIFASLTDSIFDLLASLVNLLALKFSLSPPDDEHRFGHHKSQSLASLAQAAFIGGSAVLLISHGIERCVNPVNIEHIDLALYVSIICIIFTVLLVLFQTYVFRKTQSEAIAADRLHYLSDVSLNIGVIIALFLSNYGYEWADGFFACCIGLFILKGAYQIGVEAVQTLLDRSLDQASMNKIMQAIVRTEGVLSIHDLKTHSAGPIIFIQGHIVMDGKMSLEKAHDVVNKAELNIRQNYPDAEIILHMEPDEKETYETVNFDDSKLQQN</sequence>
<dbReference type="GO" id="GO:0006882">
    <property type="term" value="P:intracellular zinc ion homeostasis"/>
    <property type="evidence" value="ECO:0007669"/>
    <property type="project" value="TreeGrafter"/>
</dbReference>
<evidence type="ECO:0000256" key="8">
    <source>
        <dbReference type="ARBA" id="ARBA00022989"/>
    </source>
</evidence>
<keyword evidence="9 10" id="KW-0472">Membrane</keyword>
<dbReference type="Proteomes" id="UP000242432">
    <property type="component" value="Unassembled WGS sequence"/>
</dbReference>
<comment type="subcellular location">
    <subcellularLocation>
        <location evidence="1">Membrane</location>
        <topology evidence="1">Multi-pass membrane protein</topology>
    </subcellularLocation>
</comment>
<feature type="transmembrane region" description="Helical" evidence="10">
    <location>
        <begin position="156"/>
        <end position="175"/>
    </location>
</feature>
<dbReference type="GO" id="GO:0015086">
    <property type="term" value="F:cadmium ion transmembrane transporter activity"/>
    <property type="evidence" value="ECO:0007669"/>
    <property type="project" value="TreeGrafter"/>
</dbReference>
<evidence type="ECO:0000259" key="12">
    <source>
        <dbReference type="Pfam" id="PF16916"/>
    </source>
</evidence>
<dbReference type="PANTHER" id="PTHR43840:SF41">
    <property type="entry name" value="CATION-EFFLUX PUMP FIEF"/>
    <property type="match status" value="1"/>
</dbReference>
<evidence type="ECO:0000256" key="6">
    <source>
        <dbReference type="ARBA" id="ARBA00022692"/>
    </source>
</evidence>
<reference evidence="14" key="1">
    <citation type="submission" date="2017-02" db="EMBL/GenBank/DDBJ databases">
        <authorList>
            <person name="Varghese N."/>
            <person name="Submissions S."/>
        </authorList>
    </citation>
    <scope>NUCLEOTIDE SEQUENCE [LARGE SCALE GENOMIC DNA]</scope>
    <source>
        <strain evidence="14">DSM 3072</strain>
    </source>
</reference>
<dbReference type="SUPFAM" id="SSF161111">
    <property type="entry name" value="Cation efflux protein transmembrane domain-like"/>
    <property type="match status" value="1"/>
</dbReference>
<evidence type="ECO:0000256" key="1">
    <source>
        <dbReference type="ARBA" id="ARBA00004141"/>
    </source>
</evidence>
<dbReference type="STRING" id="83771.SAMN02910357_01409"/>
<organism evidence="13 14">
    <name type="scientific">Succinivibrio dextrinosolvens DSM 3072</name>
    <dbReference type="NCBI Taxonomy" id="1123324"/>
    <lineage>
        <taxon>Bacteria</taxon>
        <taxon>Pseudomonadati</taxon>
        <taxon>Pseudomonadota</taxon>
        <taxon>Gammaproteobacteria</taxon>
        <taxon>Aeromonadales</taxon>
        <taxon>Succinivibrionaceae</taxon>
        <taxon>Succinivibrio</taxon>
    </lineage>
</organism>
<keyword evidence="4" id="KW-1003">Cell membrane</keyword>
<dbReference type="NCBIfam" id="TIGR01297">
    <property type="entry name" value="CDF"/>
    <property type="match status" value="1"/>
</dbReference>
<dbReference type="InterPro" id="IPR002524">
    <property type="entry name" value="Cation_efflux"/>
</dbReference>
<evidence type="ECO:0000256" key="4">
    <source>
        <dbReference type="ARBA" id="ARBA00022475"/>
    </source>
</evidence>
<dbReference type="Gene3D" id="1.20.1510.10">
    <property type="entry name" value="Cation efflux protein transmembrane domain"/>
    <property type="match status" value="1"/>
</dbReference>
<gene>
    <name evidence="13" type="ORF">SAMN02745213_00691</name>
</gene>
<feature type="transmembrane region" description="Helical" evidence="10">
    <location>
        <begin position="121"/>
        <end position="144"/>
    </location>
</feature>
<evidence type="ECO:0000259" key="11">
    <source>
        <dbReference type="Pfam" id="PF01545"/>
    </source>
</evidence>
<feature type="domain" description="Cation efflux protein cytoplasmic" evidence="12">
    <location>
        <begin position="215"/>
        <end position="290"/>
    </location>
</feature>
<dbReference type="InterPro" id="IPR050291">
    <property type="entry name" value="CDF_Transporter"/>
</dbReference>
<keyword evidence="14" id="KW-1185">Reference proteome</keyword>
<dbReference type="Pfam" id="PF16916">
    <property type="entry name" value="ZT_dimer"/>
    <property type="match status" value="1"/>
</dbReference>
<feature type="transmembrane region" description="Helical" evidence="10">
    <location>
        <begin position="12"/>
        <end position="37"/>
    </location>
</feature>
<dbReference type="PANTHER" id="PTHR43840">
    <property type="entry name" value="MITOCHONDRIAL METAL TRANSPORTER 1-RELATED"/>
    <property type="match status" value="1"/>
</dbReference>
<proteinExistence type="inferred from homology"/>
<keyword evidence="5" id="KW-0408">Iron</keyword>
<name>A0A1T4V389_9GAMM</name>
<dbReference type="InterPro" id="IPR058533">
    <property type="entry name" value="Cation_efflux_TM"/>
</dbReference>
<evidence type="ECO:0000256" key="10">
    <source>
        <dbReference type="SAM" id="Phobius"/>
    </source>
</evidence>
<keyword evidence="8 10" id="KW-1133">Transmembrane helix</keyword>
<keyword evidence="7" id="KW-0864">Zinc transport</keyword>
<dbReference type="RefSeq" id="WP_078928240.1">
    <property type="nucleotide sequence ID" value="NZ_FUXX01000007.1"/>
</dbReference>
<dbReference type="Gene3D" id="3.30.70.1350">
    <property type="entry name" value="Cation efflux protein, cytoplasmic domain"/>
    <property type="match status" value="1"/>
</dbReference>
<keyword evidence="7" id="KW-0406">Ion transport</keyword>
<keyword evidence="7" id="KW-0862">Zinc</keyword>
<keyword evidence="6 10" id="KW-0812">Transmembrane</keyword>
<feature type="domain" description="Cation efflux protein transmembrane" evidence="11">
    <location>
        <begin position="20"/>
        <end position="210"/>
    </location>
</feature>
<evidence type="ECO:0000313" key="13">
    <source>
        <dbReference type="EMBL" id="SKA59429.1"/>
    </source>
</evidence>
<evidence type="ECO:0000256" key="7">
    <source>
        <dbReference type="ARBA" id="ARBA00022906"/>
    </source>
</evidence>
<dbReference type="InterPro" id="IPR027469">
    <property type="entry name" value="Cation_efflux_TMD_sf"/>
</dbReference>
<accession>A0A1T4V389</accession>
<dbReference type="InterPro" id="IPR027470">
    <property type="entry name" value="Cation_efflux_CTD"/>
</dbReference>
<evidence type="ECO:0000313" key="14">
    <source>
        <dbReference type="Proteomes" id="UP000242432"/>
    </source>
</evidence>
<dbReference type="AlphaFoldDB" id="A0A1T4V389"/>
<feature type="transmembrane region" description="Helical" evidence="10">
    <location>
        <begin position="43"/>
        <end position="64"/>
    </location>
</feature>
<dbReference type="InterPro" id="IPR036837">
    <property type="entry name" value="Cation_efflux_CTD_sf"/>
</dbReference>
<dbReference type="EMBL" id="FUXX01000007">
    <property type="protein sequence ID" value="SKA59429.1"/>
    <property type="molecule type" value="Genomic_DNA"/>
</dbReference>